<proteinExistence type="predicted"/>
<gene>
    <name evidence="1" type="ORF">BECKFW1821A_GA0114235_101031</name>
    <name evidence="2" type="ORF">BECKFW1821B_GA0114236_10326</name>
</gene>
<evidence type="ECO:0000313" key="2">
    <source>
        <dbReference type="EMBL" id="VFJ57135.1"/>
    </source>
</evidence>
<protein>
    <submittedName>
        <fullName evidence="2">Uncharacterized protein</fullName>
    </submittedName>
</protein>
<sequence length="62" mass="6969">MSAENNKRFEALAKRIDRLLVWSVSITMGYRFPGCCCLENTAIDESGYRENMAVGAIPGILW</sequence>
<evidence type="ECO:0000313" key="1">
    <source>
        <dbReference type="EMBL" id="VFJ45569.1"/>
    </source>
</evidence>
<organism evidence="2">
    <name type="scientific">Candidatus Kentrum sp. FW</name>
    <dbReference type="NCBI Taxonomy" id="2126338"/>
    <lineage>
        <taxon>Bacteria</taxon>
        <taxon>Pseudomonadati</taxon>
        <taxon>Pseudomonadota</taxon>
        <taxon>Gammaproteobacteria</taxon>
        <taxon>Candidatus Kentrum</taxon>
    </lineage>
</organism>
<dbReference type="EMBL" id="CAADFD010000032">
    <property type="protein sequence ID" value="VFJ57135.1"/>
    <property type="molecule type" value="Genomic_DNA"/>
</dbReference>
<dbReference type="AlphaFoldDB" id="A0A450ST85"/>
<accession>A0A450ST85</accession>
<name>A0A450ST85_9GAMM</name>
<dbReference type="EMBL" id="CAADEW010000010">
    <property type="protein sequence ID" value="VFJ45569.1"/>
    <property type="molecule type" value="Genomic_DNA"/>
</dbReference>
<reference evidence="2" key="1">
    <citation type="submission" date="2019-02" db="EMBL/GenBank/DDBJ databases">
        <authorList>
            <person name="Gruber-Vodicka R. H."/>
            <person name="Seah K. B. B."/>
        </authorList>
    </citation>
    <scope>NUCLEOTIDE SEQUENCE</scope>
    <source>
        <strain evidence="2">BECK_BZ106</strain>
        <strain evidence="1">BECK_BZ15</strain>
    </source>
</reference>